<proteinExistence type="predicted"/>
<reference evidence="2" key="1">
    <citation type="submission" date="2020-11" db="EMBL/GenBank/DDBJ databases">
        <title>Nocardioides sp. nov., isolated from Soil of Cynanchum wilfordii Hemsley rhizosphere.</title>
        <authorList>
            <person name="Lee J.-S."/>
            <person name="Suh M.K."/>
            <person name="Kim J.-S."/>
        </authorList>
    </citation>
    <scope>NUCLEOTIDE SEQUENCE</scope>
    <source>
        <strain evidence="2">KCTC 19275</strain>
    </source>
</reference>
<dbReference type="SUPFAM" id="SSF53474">
    <property type="entry name" value="alpha/beta-Hydrolases"/>
    <property type="match status" value="1"/>
</dbReference>
<name>A0A930VBZ6_9ACTN</name>
<dbReference type="InterPro" id="IPR029058">
    <property type="entry name" value="AB_hydrolase_fold"/>
</dbReference>
<dbReference type="Proteomes" id="UP000640489">
    <property type="component" value="Unassembled WGS sequence"/>
</dbReference>
<evidence type="ECO:0000313" key="3">
    <source>
        <dbReference type="Proteomes" id="UP000640489"/>
    </source>
</evidence>
<evidence type="ECO:0000313" key="2">
    <source>
        <dbReference type="EMBL" id="MBF4761827.1"/>
    </source>
</evidence>
<sequence>MLYDGRHNDVRRAPVTITADDGRELAGTWFEPTGVDPVGVVVVGPAMATPASYYAAFATWLATQGLRTLTFDLRGTESVAAMKAEDADVLRWFGDMADALDHALAEAGDLPVSWVGHSLGGQAVPFLDHSRLARVVTVASGTGYWRLNSPGIKWRAPLLWHVIAPLATRAAGYYPGRSLRILDNVPAGVMRQWGRWCLHADYLGVDVPNAADRFASVTAPMTVLSFTDDELMSDASIADLHDRFVNADQVRQRYSPAQLEVPRMGHHGFFRARHQDLWDELVLPYLAR</sequence>
<organism evidence="2 3">
    <name type="scientific">Nocardioides islandensis</name>
    <dbReference type="NCBI Taxonomy" id="433663"/>
    <lineage>
        <taxon>Bacteria</taxon>
        <taxon>Bacillati</taxon>
        <taxon>Actinomycetota</taxon>
        <taxon>Actinomycetes</taxon>
        <taxon>Propionibacteriales</taxon>
        <taxon>Nocardioidaceae</taxon>
        <taxon>Nocardioides</taxon>
    </lineage>
</organism>
<keyword evidence="3" id="KW-1185">Reference proteome</keyword>
<protein>
    <submittedName>
        <fullName evidence="2">Alpha/beta fold hydrolase</fullName>
    </submittedName>
</protein>
<keyword evidence="2" id="KW-0378">Hydrolase</keyword>
<dbReference type="Gene3D" id="3.40.50.1820">
    <property type="entry name" value="alpha/beta hydrolase"/>
    <property type="match status" value="1"/>
</dbReference>
<dbReference type="GO" id="GO:0016787">
    <property type="term" value="F:hydrolase activity"/>
    <property type="evidence" value="ECO:0007669"/>
    <property type="project" value="UniProtKB-KW"/>
</dbReference>
<gene>
    <name evidence="2" type="ORF">ISU07_01700</name>
</gene>
<dbReference type="EMBL" id="JADKPN010000001">
    <property type="protein sequence ID" value="MBF4761827.1"/>
    <property type="molecule type" value="Genomic_DNA"/>
</dbReference>
<dbReference type="InterPro" id="IPR022742">
    <property type="entry name" value="Hydrolase_4"/>
</dbReference>
<comment type="caution">
    <text evidence="2">The sequence shown here is derived from an EMBL/GenBank/DDBJ whole genome shotgun (WGS) entry which is preliminary data.</text>
</comment>
<dbReference type="Pfam" id="PF12146">
    <property type="entry name" value="Hydrolase_4"/>
    <property type="match status" value="1"/>
</dbReference>
<dbReference type="PIRSF" id="PIRSF037442">
    <property type="entry name" value="UCP037442_abhydr"/>
    <property type="match status" value="1"/>
</dbReference>
<dbReference type="RefSeq" id="WP_194705014.1">
    <property type="nucleotide sequence ID" value="NZ_JADKPN010000001.1"/>
</dbReference>
<evidence type="ECO:0000259" key="1">
    <source>
        <dbReference type="Pfam" id="PF12146"/>
    </source>
</evidence>
<dbReference type="InterPro" id="IPR017208">
    <property type="entry name" value="UCP037442_abhydr"/>
</dbReference>
<accession>A0A930VBZ6</accession>
<dbReference type="AlphaFoldDB" id="A0A930VBZ6"/>
<feature type="domain" description="Serine aminopeptidase S33" evidence="1">
    <location>
        <begin position="37"/>
        <end position="124"/>
    </location>
</feature>